<gene>
    <name evidence="3" type="ORF">MM415A04828_0005</name>
    <name evidence="2" type="ORF">MM415B01209_0019</name>
</gene>
<dbReference type="EMBL" id="MT141692">
    <property type="protein sequence ID" value="QJA69277.1"/>
    <property type="molecule type" value="Genomic_DNA"/>
</dbReference>
<evidence type="ECO:0000313" key="2">
    <source>
        <dbReference type="EMBL" id="QJA60020.1"/>
    </source>
</evidence>
<name>A0A6M3IR08_9ZZZZ</name>
<reference evidence="2" key="1">
    <citation type="submission" date="2020-03" db="EMBL/GenBank/DDBJ databases">
        <title>The deep terrestrial virosphere.</title>
        <authorList>
            <person name="Holmfeldt K."/>
            <person name="Nilsson E."/>
            <person name="Simone D."/>
            <person name="Lopez-Fernandez M."/>
            <person name="Wu X."/>
            <person name="de Brujin I."/>
            <person name="Lundin D."/>
            <person name="Andersson A."/>
            <person name="Bertilsson S."/>
            <person name="Dopson M."/>
        </authorList>
    </citation>
    <scope>NUCLEOTIDE SEQUENCE</scope>
    <source>
        <strain evidence="3">MM415A04828</strain>
        <strain evidence="2">MM415B01209</strain>
    </source>
</reference>
<evidence type="ECO:0000256" key="1">
    <source>
        <dbReference type="SAM" id="MobiDB-lite"/>
    </source>
</evidence>
<feature type="compositionally biased region" description="Acidic residues" evidence="1">
    <location>
        <begin position="41"/>
        <end position="50"/>
    </location>
</feature>
<evidence type="ECO:0000313" key="3">
    <source>
        <dbReference type="EMBL" id="QJA69277.1"/>
    </source>
</evidence>
<proteinExistence type="predicted"/>
<protein>
    <submittedName>
        <fullName evidence="2">Uncharacterized protein</fullName>
    </submittedName>
</protein>
<dbReference type="EMBL" id="MT141392">
    <property type="protein sequence ID" value="QJA60020.1"/>
    <property type="molecule type" value="Genomic_DNA"/>
</dbReference>
<feature type="region of interest" description="Disordered" evidence="1">
    <location>
        <begin position="38"/>
        <end position="68"/>
    </location>
</feature>
<organism evidence="2">
    <name type="scientific">viral metagenome</name>
    <dbReference type="NCBI Taxonomy" id="1070528"/>
    <lineage>
        <taxon>unclassified sequences</taxon>
        <taxon>metagenomes</taxon>
        <taxon>organismal metagenomes</taxon>
    </lineage>
</organism>
<sequence length="68" mass="8030">MTMAIHRPPCPTWQDHVQAAIDRDEIGFTLRPFLDRFDEERQAEDDEIEPRDDNPWDSGYARESGRNL</sequence>
<accession>A0A6M3IR08</accession>
<dbReference type="AlphaFoldDB" id="A0A6M3IR08"/>